<dbReference type="PROSITE" id="PS00154">
    <property type="entry name" value="ATPASE_E1_E2"/>
    <property type="match status" value="1"/>
</dbReference>
<dbReference type="SFLD" id="SFLDF00027">
    <property type="entry name" value="p-type_atpase"/>
    <property type="match status" value="1"/>
</dbReference>
<dbReference type="InterPro" id="IPR044492">
    <property type="entry name" value="P_typ_ATPase_HD_dom"/>
</dbReference>
<dbReference type="GO" id="GO:0016020">
    <property type="term" value="C:membrane"/>
    <property type="evidence" value="ECO:0007669"/>
    <property type="project" value="UniProtKB-SubCell"/>
</dbReference>
<dbReference type="SFLD" id="SFLDG00002">
    <property type="entry name" value="C1.7:_P-type_atpase_like"/>
    <property type="match status" value="1"/>
</dbReference>
<dbReference type="InterPro" id="IPR008250">
    <property type="entry name" value="ATPase_P-typ_transduc_dom_A_sf"/>
</dbReference>
<dbReference type="Pfam" id="PF00702">
    <property type="entry name" value="Hydrolase"/>
    <property type="match status" value="1"/>
</dbReference>
<protein>
    <submittedName>
        <fullName evidence="13">Cadmium/zinc-transporting ATPase hma1, chloroplastic</fullName>
    </submittedName>
</protein>
<reference evidence="13 14" key="1">
    <citation type="journal article" date="2015" name="Genome Biol. Evol.">
        <title>Comparative Genomics of a Bacterivorous Green Alga Reveals Evolutionary Causalities and Consequences of Phago-Mixotrophic Mode of Nutrition.</title>
        <authorList>
            <person name="Burns J.A."/>
            <person name="Paasch A."/>
            <person name="Narechania A."/>
            <person name="Kim E."/>
        </authorList>
    </citation>
    <scope>NUCLEOTIDE SEQUENCE [LARGE SCALE GENOMIC DNA]</scope>
    <source>
        <strain evidence="13 14">PLY_AMNH</strain>
    </source>
</reference>
<evidence type="ECO:0000256" key="6">
    <source>
        <dbReference type="ARBA" id="ARBA00022840"/>
    </source>
</evidence>
<feature type="transmembrane region" description="Helical" evidence="11">
    <location>
        <begin position="866"/>
        <end position="890"/>
    </location>
</feature>
<dbReference type="InterPro" id="IPR059000">
    <property type="entry name" value="ATPase_P-type_domA"/>
</dbReference>
<feature type="transmembrane region" description="Helical" evidence="11">
    <location>
        <begin position="279"/>
        <end position="306"/>
    </location>
</feature>
<feature type="transmembrane region" description="Helical" evidence="11">
    <location>
        <begin position="246"/>
        <end position="267"/>
    </location>
</feature>
<evidence type="ECO:0000256" key="11">
    <source>
        <dbReference type="RuleBase" id="RU362081"/>
    </source>
</evidence>
<dbReference type="GO" id="GO:0005524">
    <property type="term" value="F:ATP binding"/>
    <property type="evidence" value="ECO:0007669"/>
    <property type="project" value="UniProtKB-UniRule"/>
</dbReference>
<dbReference type="EMBL" id="LGRX02035204">
    <property type="protein sequence ID" value="KAK3235877.1"/>
    <property type="molecule type" value="Genomic_DNA"/>
</dbReference>
<dbReference type="GO" id="GO:0019829">
    <property type="term" value="F:ATPase-coupled monoatomic cation transmembrane transporter activity"/>
    <property type="evidence" value="ECO:0007669"/>
    <property type="project" value="InterPro"/>
</dbReference>
<dbReference type="NCBIfam" id="TIGR01494">
    <property type="entry name" value="ATPase_P-type"/>
    <property type="match status" value="2"/>
</dbReference>
<evidence type="ECO:0000256" key="4">
    <source>
        <dbReference type="ARBA" id="ARBA00022723"/>
    </source>
</evidence>
<comment type="subcellular location">
    <subcellularLocation>
        <location evidence="1">Membrane</location>
        <topology evidence="1">Multi-pass membrane protein</topology>
    </subcellularLocation>
</comment>
<dbReference type="InterPro" id="IPR001757">
    <property type="entry name" value="P_typ_ATPase"/>
</dbReference>
<keyword evidence="6 11" id="KW-0067">ATP-binding</keyword>
<dbReference type="SUPFAM" id="SSF56784">
    <property type="entry name" value="HAD-like"/>
    <property type="match status" value="1"/>
</dbReference>
<keyword evidence="8" id="KW-1278">Translocase</keyword>
<dbReference type="SUPFAM" id="SSF81665">
    <property type="entry name" value="Calcium ATPase, transmembrane domain M"/>
    <property type="match status" value="1"/>
</dbReference>
<keyword evidence="7" id="KW-0460">Magnesium</keyword>
<dbReference type="InterPro" id="IPR023298">
    <property type="entry name" value="ATPase_P-typ_TM_dom_sf"/>
</dbReference>
<dbReference type="InterPro" id="IPR023299">
    <property type="entry name" value="ATPase_P-typ_cyto_dom_N"/>
</dbReference>
<dbReference type="SUPFAM" id="SSF81653">
    <property type="entry name" value="Calcium ATPase, transduction domain A"/>
    <property type="match status" value="1"/>
</dbReference>
<dbReference type="AlphaFoldDB" id="A0AAE0BG84"/>
<keyword evidence="3 11" id="KW-0812">Transmembrane</keyword>
<feature type="transmembrane region" description="Helical" evidence="11">
    <location>
        <begin position="75"/>
        <end position="98"/>
    </location>
</feature>
<evidence type="ECO:0000256" key="2">
    <source>
        <dbReference type="ARBA" id="ARBA00006024"/>
    </source>
</evidence>
<dbReference type="Gene3D" id="2.70.150.10">
    <property type="entry name" value="Calcium-transporting ATPase, cytoplasmic transduction domain A"/>
    <property type="match status" value="1"/>
</dbReference>
<gene>
    <name evidence="13" type="ORF">CYMTET_53949</name>
</gene>
<evidence type="ECO:0000256" key="8">
    <source>
        <dbReference type="ARBA" id="ARBA00022967"/>
    </source>
</evidence>
<feature type="transmembrane region" description="Helical" evidence="11">
    <location>
        <begin position="668"/>
        <end position="690"/>
    </location>
</feature>
<dbReference type="Gene3D" id="3.40.50.1000">
    <property type="entry name" value="HAD superfamily/HAD-like"/>
    <property type="match status" value="1"/>
</dbReference>
<evidence type="ECO:0000256" key="5">
    <source>
        <dbReference type="ARBA" id="ARBA00022741"/>
    </source>
</evidence>
<dbReference type="Proteomes" id="UP001190700">
    <property type="component" value="Unassembled WGS sequence"/>
</dbReference>
<evidence type="ECO:0000313" key="14">
    <source>
        <dbReference type="Proteomes" id="UP001190700"/>
    </source>
</evidence>
<evidence type="ECO:0000313" key="13">
    <source>
        <dbReference type="EMBL" id="KAK3235877.1"/>
    </source>
</evidence>
<feature type="transmembrane region" description="Helical" evidence="11">
    <location>
        <begin position="911"/>
        <end position="933"/>
    </location>
</feature>
<dbReference type="InterPro" id="IPR023214">
    <property type="entry name" value="HAD_sf"/>
</dbReference>
<feature type="transmembrane region" description="Helical" evidence="11">
    <location>
        <begin position="616"/>
        <end position="639"/>
    </location>
</feature>
<dbReference type="NCBIfam" id="TIGR01525">
    <property type="entry name" value="ATPase-IB_hvy"/>
    <property type="match status" value="1"/>
</dbReference>
<proteinExistence type="inferred from homology"/>
<accession>A0AAE0BG84</accession>
<evidence type="ECO:0000256" key="3">
    <source>
        <dbReference type="ARBA" id="ARBA00022692"/>
    </source>
</evidence>
<dbReference type="GO" id="GO:0046872">
    <property type="term" value="F:metal ion binding"/>
    <property type="evidence" value="ECO:0007669"/>
    <property type="project" value="UniProtKB-KW"/>
</dbReference>
<dbReference type="SFLD" id="SFLDS00003">
    <property type="entry name" value="Haloacid_Dehalogenase"/>
    <property type="match status" value="1"/>
</dbReference>
<evidence type="ECO:0000256" key="7">
    <source>
        <dbReference type="ARBA" id="ARBA00022842"/>
    </source>
</evidence>
<dbReference type="Gene3D" id="3.40.1110.10">
    <property type="entry name" value="Calcium-transporting ATPase, cytoplasmic domain N"/>
    <property type="match status" value="1"/>
</dbReference>
<evidence type="ECO:0000256" key="10">
    <source>
        <dbReference type="ARBA" id="ARBA00023136"/>
    </source>
</evidence>
<dbReference type="InterPro" id="IPR018303">
    <property type="entry name" value="ATPase_P-typ_P_site"/>
</dbReference>
<dbReference type="Pfam" id="PF00122">
    <property type="entry name" value="E1-E2_ATPase"/>
    <property type="match status" value="1"/>
</dbReference>
<evidence type="ECO:0000256" key="9">
    <source>
        <dbReference type="ARBA" id="ARBA00022989"/>
    </source>
</evidence>
<keyword evidence="14" id="KW-1185">Reference proteome</keyword>
<dbReference type="GO" id="GO:0016887">
    <property type="term" value="F:ATP hydrolysis activity"/>
    <property type="evidence" value="ECO:0007669"/>
    <property type="project" value="InterPro"/>
</dbReference>
<dbReference type="InterPro" id="IPR036412">
    <property type="entry name" value="HAD-like_sf"/>
</dbReference>
<sequence length="936" mass="97960">MEGNIAITVFAWVLLTFAGAVTLFGAAVFTAAQCQLSVNLATAGVFFVLGTPELVHVSSELAKGNINIHVLTSIAVFGTVWLGCAIEGGLLLALFATAKLVEDKLTKKAQGDLRALWNSVPKTATTVELFPDNTPDLASQQKVDAKSVPTGSYALVRAGEQVPLDGEVVYGTAWVTVEHITGEAMPIDKTIGDEVPAGAQNQDGVLVVRTTCSYDDSTPARIARLTADAQKSRPRMQSLLDKFGDTYSRVVLLFTAIVLLVGILMGHPLTGSGGVAYRAFAFLSAAAPCALMMTTITYVAAIGACAQRGVLIRGGLTLDTLVACKTMALDKTGTITTGVMKCSSIVPIEGSKGKACPPADDVESLAIAVALERHSLHPIARAVVASSEGLELPRIQVEDFKTEHGKGVKGIVTLPDAAPLNVRLGSLSYVSEVLTPGEMELAKERVKCSAVKITAALVATEVDRPDKRRVRLFRFEDQLRERSRAAISELQNPPWAKEGMDLVMLTGDNHASAMRVSEQLGFHEFQVKAGLSPEAKQGMIAELQKKGGVVMVGDGINDAPALAAADVGIAMASTPSDAAASAADILLLHKDTAGITVLPFVMKIAAITHRIVKQNIAIAAISVVGTCSAALLGIIPLWLTVLLHEGSTLLVAANSMRLLLPEIGRREVVRLGLIVAVAGTAWYTGAMAFCWKTMRSLSNLEMVQSAYAGLLAGVLHTLTGPDHLAALAPLTIGRTRGQSALFGGLWGCGHNTGQILFGAVFLLLRDRLNFNLDFIGQFSQALVGITLLLIGFFGFKEAADVGRRARGEHGVGHGDGGHGHSHGPVMTGDANDGFAVGTYVTGVIHGLQPDALLVLLPALALPSNAAAAYLATFLVGTVVAMASYTFFIGVSSSAISRHNPNFVKRISQGSALIAVLVGISLLIGAATGIDILGGGH</sequence>
<dbReference type="PANTHER" id="PTHR43079">
    <property type="entry name" value="PROBABLE CADMIUM/ZINC-TRANSPORTING ATPASE HMA1"/>
    <property type="match status" value="1"/>
</dbReference>
<evidence type="ECO:0000259" key="12">
    <source>
        <dbReference type="Pfam" id="PF00122"/>
    </source>
</evidence>
<organism evidence="13 14">
    <name type="scientific">Cymbomonas tetramitiformis</name>
    <dbReference type="NCBI Taxonomy" id="36881"/>
    <lineage>
        <taxon>Eukaryota</taxon>
        <taxon>Viridiplantae</taxon>
        <taxon>Chlorophyta</taxon>
        <taxon>Pyramimonadophyceae</taxon>
        <taxon>Pyramimonadales</taxon>
        <taxon>Pyramimonadaceae</taxon>
        <taxon>Cymbomonas</taxon>
    </lineage>
</organism>
<feature type="transmembrane region" description="Helical" evidence="11">
    <location>
        <begin position="6"/>
        <end position="29"/>
    </location>
</feature>
<feature type="transmembrane region" description="Helical" evidence="11">
    <location>
        <begin position="36"/>
        <end position="55"/>
    </location>
</feature>
<keyword evidence="5 11" id="KW-0547">Nucleotide-binding</keyword>
<feature type="transmembrane region" description="Helical" evidence="11">
    <location>
        <begin position="775"/>
        <end position="795"/>
    </location>
</feature>
<comment type="caution">
    <text evidence="13">The sequence shown here is derived from an EMBL/GenBank/DDBJ whole genome shotgun (WGS) entry which is preliminary data.</text>
</comment>
<keyword evidence="4 11" id="KW-0479">Metal-binding</keyword>
<comment type="similarity">
    <text evidence="2 11">Belongs to the cation transport ATPase (P-type) (TC 3.A.3) family. Type IB subfamily.</text>
</comment>
<keyword evidence="10 11" id="KW-0472">Membrane</keyword>
<feature type="domain" description="P-type ATPase A" evidence="12">
    <location>
        <begin position="139"/>
        <end position="226"/>
    </location>
</feature>
<keyword evidence="9 11" id="KW-1133">Transmembrane helix</keyword>
<dbReference type="InterPro" id="IPR051949">
    <property type="entry name" value="Cation_Transport_ATPase"/>
</dbReference>
<feature type="transmembrane region" description="Helical" evidence="11">
    <location>
        <begin position="740"/>
        <end position="763"/>
    </location>
</feature>
<dbReference type="InterPro" id="IPR027256">
    <property type="entry name" value="P-typ_ATPase_IB"/>
</dbReference>
<dbReference type="PRINTS" id="PR00119">
    <property type="entry name" value="CATATPASE"/>
</dbReference>
<evidence type="ECO:0000256" key="1">
    <source>
        <dbReference type="ARBA" id="ARBA00004141"/>
    </source>
</evidence>
<name>A0AAE0BG84_9CHLO</name>
<dbReference type="PANTHER" id="PTHR43079:SF1">
    <property type="entry name" value="CADMIUM_ZINC-TRANSPORTING ATPASE HMA1, CHLOROPLASTIC-RELATED"/>
    <property type="match status" value="1"/>
</dbReference>